<evidence type="ECO:0000256" key="1">
    <source>
        <dbReference type="PROSITE-ProRule" id="PRU00339"/>
    </source>
</evidence>
<evidence type="ECO:0008006" key="4">
    <source>
        <dbReference type="Google" id="ProtNLM"/>
    </source>
</evidence>
<evidence type="ECO:0000313" key="3">
    <source>
        <dbReference type="Proteomes" id="UP000464954"/>
    </source>
</evidence>
<dbReference type="RefSeq" id="WP_160628033.1">
    <property type="nucleotide sequence ID" value="NZ_CP047593.1"/>
</dbReference>
<reference evidence="2 3" key="1">
    <citation type="submission" date="2020-01" db="EMBL/GenBank/DDBJ databases">
        <title>Ponticoccus aerotolerans gen. nov., sp. nov., an anaerobic bacterium and proposal of Ponticoccusceae fam. nov., Ponticoccusles ord. nov. and Ponticoccuse classis nov. in the phylum Kiritimatiellaeota.</title>
        <authorList>
            <person name="Zhou L.Y."/>
            <person name="Du Z.J."/>
        </authorList>
    </citation>
    <scope>NUCLEOTIDE SEQUENCE [LARGE SCALE GENOMIC DNA]</scope>
    <source>
        <strain evidence="2 3">S-5007</strain>
    </source>
</reference>
<accession>A0A6P1M2L0</accession>
<dbReference type="InterPro" id="IPR013783">
    <property type="entry name" value="Ig-like_fold"/>
</dbReference>
<protein>
    <recommendedName>
        <fullName evidence="4">Tetratricopeptide repeat protein</fullName>
    </recommendedName>
</protein>
<dbReference type="PROSITE" id="PS50005">
    <property type="entry name" value="TPR"/>
    <property type="match status" value="1"/>
</dbReference>
<feature type="repeat" description="TPR" evidence="1">
    <location>
        <begin position="19"/>
        <end position="52"/>
    </location>
</feature>
<dbReference type="EMBL" id="CP047593">
    <property type="protein sequence ID" value="QHI69069.1"/>
    <property type="molecule type" value="Genomic_DNA"/>
</dbReference>
<dbReference type="Gene3D" id="1.25.40.10">
    <property type="entry name" value="Tetratricopeptide repeat domain"/>
    <property type="match status" value="1"/>
</dbReference>
<proteinExistence type="predicted"/>
<gene>
    <name evidence="2" type="ORF">GT409_06290</name>
</gene>
<sequence>MSLQSHSNAGPYVLHHRNWWNYYERGRLYLKENDFEKAALDFAAALGRTPGARTAYAQERWKARTYGMHMIEGYFPHRELGICFFHLNRTDDALDLLKTSMDMEPSARARFYLNRIREQQAIANAPPPQIKVTSPIGWTAERTLLLEGVATGSNAVAGLIVNDQPEFIELASRQVNFRRDIALQEGLNSIQITARDLSGKQTSANLEVIADWTPPQISLQRKKGSPTVICRDNLALGQIRLNGQEIAPSTNVWSLAISSGEPLQLSATDRSGNRVEWSLSAEETSYLTQNRPAAPPKLDIADSGKTITLYNPEYALDIRAEDDTALRSVELNGRPLLSADTPLFRTLCRIPLVPGTNRLALAAVDNEDNRVTRQVSVIYRPPEYLDSIYRLAATLPPLSGEIPDFEFGRHTESLLLSELTEEPVRFYLLAAKQESNLLMKEQLLSDSDLADPRARLEQNLKLDTDLRLVTRVLNDGRGHTLYTAVFDADSSEPLFVEDVYLENTDWLPQQVAGLIMKIEQRFPLIQARVAKDAQRLIIDAGEKDGAYKGMRFLVIRSDGGFEQGKVLQAGNRPAELVISKVESQTAFAILFGRHPDLAVRAGDYVFAR</sequence>
<dbReference type="Gene3D" id="2.60.40.10">
    <property type="entry name" value="Immunoglobulins"/>
    <property type="match status" value="1"/>
</dbReference>
<dbReference type="InterPro" id="IPR011990">
    <property type="entry name" value="TPR-like_helical_dom_sf"/>
</dbReference>
<name>A0A6P1M2L0_9BACT</name>
<evidence type="ECO:0000313" key="2">
    <source>
        <dbReference type="EMBL" id="QHI69069.1"/>
    </source>
</evidence>
<organism evidence="2 3">
    <name type="scientific">Tichowtungia aerotolerans</name>
    <dbReference type="NCBI Taxonomy" id="2697043"/>
    <lineage>
        <taxon>Bacteria</taxon>
        <taxon>Pseudomonadati</taxon>
        <taxon>Kiritimatiellota</taxon>
        <taxon>Tichowtungiia</taxon>
        <taxon>Tichowtungiales</taxon>
        <taxon>Tichowtungiaceae</taxon>
        <taxon>Tichowtungia</taxon>
    </lineage>
</organism>
<dbReference type="Proteomes" id="UP000464954">
    <property type="component" value="Chromosome"/>
</dbReference>
<keyword evidence="1" id="KW-0802">TPR repeat</keyword>
<dbReference type="KEGG" id="taer:GT409_06290"/>
<keyword evidence="3" id="KW-1185">Reference proteome</keyword>
<dbReference type="InterPro" id="IPR019734">
    <property type="entry name" value="TPR_rpt"/>
</dbReference>
<dbReference type="AlphaFoldDB" id="A0A6P1M2L0"/>
<dbReference type="SUPFAM" id="SSF48452">
    <property type="entry name" value="TPR-like"/>
    <property type="match status" value="1"/>
</dbReference>
<dbReference type="SMART" id="SM00028">
    <property type="entry name" value="TPR"/>
    <property type="match status" value="2"/>
</dbReference>